<feature type="compositionally biased region" description="Basic and acidic residues" evidence="1">
    <location>
        <begin position="211"/>
        <end position="220"/>
    </location>
</feature>
<dbReference type="KEGG" id="fcy:FRACYDRAFT_247534"/>
<keyword evidence="3" id="KW-1185">Reference proteome</keyword>
<feature type="region of interest" description="Disordered" evidence="1">
    <location>
        <begin position="211"/>
        <end position="277"/>
    </location>
</feature>
<name>A0A1E7EX92_9STRA</name>
<dbReference type="AlphaFoldDB" id="A0A1E7EX92"/>
<protein>
    <submittedName>
        <fullName evidence="2">Uncharacterized protein</fullName>
    </submittedName>
</protein>
<sequence>MIPHIYLLLASRTQTQSATKEISDTIEGHSPSMKKLMKEHGKANSEHQAAILVTSDKEKELKDAVETALEALADEITTSEGRRAIKKALINAMDKKFEFKNWTCNDPKYNRQLWPQVEGILCILVNLPTFFSRVELQTLLGYNGGNNNVKLALEYMSEENMLIIKEDKWQTEKYYLGKMARVILGRIIPNTNAALPADLAATVQELHANENRKKGLEKVNKNSKTNTADETTANKVTPQKRKREGESSSEGKEEENEPPTSNSDTPTDEEPHGPYVV</sequence>
<reference evidence="2 3" key="1">
    <citation type="submission" date="2016-09" db="EMBL/GenBank/DDBJ databases">
        <title>Extensive genetic diversity and differential bi-allelic expression allows diatom success in the polar Southern Ocean.</title>
        <authorList>
            <consortium name="DOE Joint Genome Institute"/>
            <person name="Mock T."/>
            <person name="Otillar R.P."/>
            <person name="Strauss J."/>
            <person name="Dupont C."/>
            <person name="Frickenhaus S."/>
            <person name="Maumus F."/>
            <person name="Mcmullan M."/>
            <person name="Sanges R."/>
            <person name="Schmutz J."/>
            <person name="Toseland A."/>
            <person name="Valas R."/>
            <person name="Veluchamy A."/>
            <person name="Ward B.J."/>
            <person name="Allen A."/>
            <person name="Barry K."/>
            <person name="Falciatore A."/>
            <person name="Ferrante M."/>
            <person name="Fortunato A.E."/>
            <person name="Gloeckner G."/>
            <person name="Gruber A."/>
            <person name="Hipkin R."/>
            <person name="Janech M."/>
            <person name="Kroth P."/>
            <person name="Leese F."/>
            <person name="Lindquist E."/>
            <person name="Lyon B.R."/>
            <person name="Martin J."/>
            <person name="Mayer C."/>
            <person name="Parker M."/>
            <person name="Quesneville H."/>
            <person name="Raymond J."/>
            <person name="Uhlig C."/>
            <person name="Valentin K.U."/>
            <person name="Worden A.Z."/>
            <person name="Armbrust E.V."/>
            <person name="Bowler C."/>
            <person name="Green B."/>
            <person name="Moulton V."/>
            <person name="Van Oosterhout C."/>
            <person name="Grigoriev I."/>
        </authorList>
    </citation>
    <scope>NUCLEOTIDE SEQUENCE [LARGE SCALE GENOMIC DNA]</scope>
    <source>
        <strain evidence="2 3">CCMP1102</strain>
    </source>
</reference>
<dbReference type="InParanoid" id="A0A1E7EX92"/>
<feature type="compositionally biased region" description="Polar residues" evidence="1">
    <location>
        <begin position="222"/>
        <end position="237"/>
    </location>
</feature>
<evidence type="ECO:0000256" key="1">
    <source>
        <dbReference type="SAM" id="MobiDB-lite"/>
    </source>
</evidence>
<proteinExistence type="predicted"/>
<organism evidence="2 3">
    <name type="scientific">Fragilariopsis cylindrus CCMP1102</name>
    <dbReference type="NCBI Taxonomy" id="635003"/>
    <lineage>
        <taxon>Eukaryota</taxon>
        <taxon>Sar</taxon>
        <taxon>Stramenopiles</taxon>
        <taxon>Ochrophyta</taxon>
        <taxon>Bacillariophyta</taxon>
        <taxon>Bacillariophyceae</taxon>
        <taxon>Bacillariophycidae</taxon>
        <taxon>Bacillariales</taxon>
        <taxon>Bacillariaceae</taxon>
        <taxon>Fragilariopsis</taxon>
    </lineage>
</organism>
<dbReference type="EMBL" id="KV784372">
    <property type="protein sequence ID" value="OEU10434.1"/>
    <property type="molecule type" value="Genomic_DNA"/>
</dbReference>
<evidence type="ECO:0000313" key="3">
    <source>
        <dbReference type="Proteomes" id="UP000095751"/>
    </source>
</evidence>
<dbReference type="Proteomes" id="UP000095751">
    <property type="component" value="Unassembled WGS sequence"/>
</dbReference>
<accession>A0A1E7EX92</accession>
<gene>
    <name evidence="2" type="ORF">FRACYDRAFT_247534</name>
</gene>
<evidence type="ECO:0000313" key="2">
    <source>
        <dbReference type="EMBL" id="OEU10434.1"/>
    </source>
</evidence>